<reference evidence="3" key="1">
    <citation type="journal article" date="2019" name="Int. J. Syst. Evol. Microbiol.">
        <title>The Global Catalogue of Microorganisms (GCM) 10K type strain sequencing project: providing services to taxonomists for standard genome sequencing and annotation.</title>
        <authorList>
            <consortium name="The Broad Institute Genomics Platform"/>
            <consortium name="The Broad Institute Genome Sequencing Center for Infectious Disease"/>
            <person name="Wu L."/>
            <person name="Ma J."/>
        </authorList>
    </citation>
    <scope>NUCLEOTIDE SEQUENCE [LARGE SCALE GENOMIC DNA]</scope>
    <source>
        <strain evidence="3">JCM 31696</strain>
    </source>
</reference>
<accession>A0ABW3CP76</accession>
<keyword evidence="3" id="KW-1185">Reference proteome</keyword>
<feature type="transmembrane region" description="Helical" evidence="1">
    <location>
        <begin position="6"/>
        <end position="24"/>
    </location>
</feature>
<protein>
    <recommendedName>
        <fullName evidence="4">DUF3592 domain-containing protein</fullName>
    </recommendedName>
</protein>
<evidence type="ECO:0000313" key="2">
    <source>
        <dbReference type="EMBL" id="MFD0855592.1"/>
    </source>
</evidence>
<dbReference type="Proteomes" id="UP001597083">
    <property type="component" value="Unassembled WGS sequence"/>
</dbReference>
<gene>
    <name evidence="2" type="ORF">ACFQ07_25345</name>
</gene>
<keyword evidence="1" id="KW-1133">Transmembrane helix</keyword>
<name>A0ABW3CP76_9ACTN</name>
<evidence type="ECO:0000256" key="1">
    <source>
        <dbReference type="SAM" id="Phobius"/>
    </source>
</evidence>
<proteinExistence type="predicted"/>
<keyword evidence="1" id="KW-0812">Transmembrane</keyword>
<keyword evidence="1" id="KW-0472">Membrane</keyword>
<comment type="caution">
    <text evidence="2">The sequence shown here is derived from an EMBL/GenBank/DDBJ whole genome shotgun (WGS) entry which is preliminary data.</text>
</comment>
<evidence type="ECO:0000313" key="3">
    <source>
        <dbReference type="Proteomes" id="UP001597083"/>
    </source>
</evidence>
<organism evidence="2 3">
    <name type="scientific">Actinomadura adrarensis</name>
    <dbReference type="NCBI Taxonomy" id="1819600"/>
    <lineage>
        <taxon>Bacteria</taxon>
        <taxon>Bacillati</taxon>
        <taxon>Actinomycetota</taxon>
        <taxon>Actinomycetes</taxon>
        <taxon>Streptosporangiales</taxon>
        <taxon>Thermomonosporaceae</taxon>
        <taxon>Actinomadura</taxon>
    </lineage>
</organism>
<dbReference type="EMBL" id="JBHTIR010003677">
    <property type="protein sequence ID" value="MFD0855592.1"/>
    <property type="molecule type" value="Genomic_DNA"/>
</dbReference>
<evidence type="ECO:0008006" key="4">
    <source>
        <dbReference type="Google" id="ProtNLM"/>
    </source>
</evidence>
<sequence length="138" mass="15405">GQLGATVVLAVLALLFGLLSWPLVRMAPRYSTRQEVAADGTGVTLAQEPKRWFPGRTTRIPWSQVRRISQDRLVTSGDNGRTVRYFVDIELREPLPGEGLPTWVLPSDGKIRIRSGKSKHEEIARALRTARPDLFTAD</sequence>
<feature type="non-terminal residue" evidence="2">
    <location>
        <position position="1"/>
    </location>
</feature>